<keyword evidence="2" id="KW-1185">Reference proteome</keyword>
<reference evidence="1 2" key="1">
    <citation type="submission" date="2013-12" db="EMBL/GenBank/DDBJ databases">
        <title>Draft genome of the parsitic nematode Ancylostoma duodenale.</title>
        <authorList>
            <person name="Mitreva M."/>
        </authorList>
    </citation>
    <scope>NUCLEOTIDE SEQUENCE [LARGE SCALE GENOMIC DNA]</scope>
    <source>
        <strain evidence="1 2">Zhejiang</strain>
    </source>
</reference>
<dbReference type="EMBL" id="KN787866">
    <property type="protein sequence ID" value="KIH43225.1"/>
    <property type="molecule type" value="Genomic_DNA"/>
</dbReference>
<organism evidence="1 2">
    <name type="scientific">Ancylostoma duodenale</name>
    <dbReference type="NCBI Taxonomy" id="51022"/>
    <lineage>
        <taxon>Eukaryota</taxon>
        <taxon>Metazoa</taxon>
        <taxon>Ecdysozoa</taxon>
        <taxon>Nematoda</taxon>
        <taxon>Chromadorea</taxon>
        <taxon>Rhabditida</taxon>
        <taxon>Rhabditina</taxon>
        <taxon>Rhabditomorpha</taxon>
        <taxon>Strongyloidea</taxon>
        <taxon>Ancylostomatidae</taxon>
        <taxon>Ancylostomatinae</taxon>
        <taxon>Ancylostoma</taxon>
    </lineage>
</organism>
<accession>A0A0C2F3V8</accession>
<name>A0A0C2F3V8_9BILA</name>
<feature type="non-terminal residue" evidence="1">
    <location>
        <position position="1"/>
    </location>
</feature>
<feature type="non-terminal residue" evidence="1">
    <location>
        <position position="66"/>
    </location>
</feature>
<evidence type="ECO:0000313" key="2">
    <source>
        <dbReference type="Proteomes" id="UP000054047"/>
    </source>
</evidence>
<dbReference type="AlphaFoldDB" id="A0A0C2F3V8"/>
<sequence>LRTTSISHLENCHWRKFKLTRIDRLIEPSTKLDHYMLCVNYLCIIWRRNIAGVFISSILSPSNLNS</sequence>
<dbReference type="Proteomes" id="UP000054047">
    <property type="component" value="Unassembled WGS sequence"/>
</dbReference>
<proteinExistence type="predicted"/>
<gene>
    <name evidence="1" type="ORF">ANCDUO_26774</name>
</gene>
<evidence type="ECO:0000313" key="1">
    <source>
        <dbReference type="EMBL" id="KIH43225.1"/>
    </source>
</evidence>
<protein>
    <submittedName>
        <fullName evidence="1">Uncharacterized protein</fullName>
    </submittedName>
</protein>